<organism evidence="1 2">
    <name type="scientific">Aquamicrobium terrae</name>
    <dbReference type="NCBI Taxonomy" id="1324945"/>
    <lineage>
        <taxon>Bacteria</taxon>
        <taxon>Pseudomonadati</taxon>
        <taxon>Pseudomonadota</taxon>
        <taxon>Alphaproteobacteria</taxon>
        <taxon>Hyphomicrobiales</taxon>
        <taxon>Phyllobacteriaceae</taxon>
        <taxon>Aquamicrobium</taxon>
    </lineage>
</organism>
<protein>
    <submittedName>
        <fullName evidence="1">Uncharacterized protein</fullName>
    </submittedName>
</protein>
<proteinExistence type="predicted"/>
<comment type="caution">
    <text evidence="1">The sequence shown here is derived from an EMBL/GenBank/DDBJ whole genome shotgun (WGS) entry which is preliminary data.</text>
</comment>
<name>A0ABV2MV68_9HYPH</name>
<keyword evidence="2" id="KW-1185">Reference proteome</keyword>
<evidence type="ECO:0000313" key="1">
    <source>
        <dbReference type="EMBL" id="MET3790697.1"/>
    </source>
</evidence>
<dbReference type="EMBL" id="JBEPML010000002">
    <property type="protein sequence ID" value="MET3790697.1"/>
    <property type="molecule type" value="Genomic_DNA"/>
</dbReference>
<sequence>MPADTVKHTPGPWHIVDTFDGKYTIAAGDSIVARVDGNEMGAAFSPKQNKANADLVAFTSTAFSRERLEPILIDLVTKGIEGWKKNDEALIDLAISDAIATIAKTEGC</sequence>
<dbReference type="Proteomes" id="UP001549076">
    <property type="component" value="Unassembled WGS sequence"/>
</dbReference>
<accession>A0ABV2MV68</accession>
<gene>
    <name evidence="1" type="ORF">ABID37_000888</name>
</gene>
<dbReference type="RefSeq" id="WP_354192887.1">
    <property type="nucleotide sequence ID" value="NZ_JBEPML010000002.1"/>
</dbReference>
<evidence type="ECO:0000313" key="2">
    <source>
        <dbReference type="Proteomes" id="UP001549076"/>
    </source>
</evidence>
<reference evidence="1 2" key="1">
    <citation type="submission" date="2024-06" db="EMBL/GenBank/DDBJ databases">
        <title>Genomic Encyclopedia of Type Strains, Phase IV (KMG-IV): sequencing the most valuable type-strain genomes for metagenomic binning, comparative biology and taxonomic classification.</title>
        <authorList>
            <person name="Goeker M."/>
        </authorList>
    </citation>
    <scope>NUCLEOTIDE SEQUENCE [LARGE SCALE GENOMIC DNA]</scope>
    <source>
        <strain evidence="1 2">DSM 27865</strain>
    </source>
</reference>